<name>A0A382YJ39_9ZZZZ</name>
<sequence length="225" mass="25481">SGAIALYMPPGIKVSYSAGWGADDTNVSGDVAQAITSVKEKGLTGLELVNEARRHGSGIVAHQAKQFLSALTEGAGMGDWMKLLGKGWGMAINNHKEMFYEGPGFREFTYSFKFWPRNDDETKRIQDIIMMFKYHMHPGRDKQAWHKGRMFDYPSEFEIHYLHRTGINTSLNKISRCALKNCAVDYTPEGGNFKTFEDHTPVSYKVDLTFAELEYMTKDKIKDGF</sequence>
<evidence type="ECO:0000313" key="1">
    <source>
        <dbReference type="EMBL" id="SVD82865.1"/>
    </source>
</evidence>
<feature type="non-terminal residue" evidence="1">
    <location>
        <position position="1"/>
    </location>
</feature>
<accession>A0A382YJ39</accession>
<protein>
    <submittedName>
        <fullName evidence="1">Uncharacterized protein</fullName>
    </submittedName>
</protein>
<proteinExistence type="predicted"/>
<gene>
    <name evidence="1" type="ORF">METZ01_LOCUS435719</name>
</gene>
<dbReference type="EMBL" id="UINC01175960">
    <property type="protein sequence ID" value="SVD82865.1"/>
    <property type="molecule type" value="Genomic_DNA"/>
</dbReference>
<dbReference type="AlphaFoldDB" id="A0A382YJ39"/>
<reference evidence="1" key="1">
    <citation type="submission" date="2018-05" db="EMBL/GenBank/DDBJ databases">
        <authorList>
            <person name="Lanie J.A."/>
            <person name="Ng W.-L."/>
            <person name="Kazmierczak K.M."/>
            <person name="Andrzejewski T.M."/>
            <person name="Davidsen T.M."/>
            <person name="Wayne K.J."/>
            <person name="Tettelin H."/>
            <person name="Glass J.I."/>
            <person name="Rusch D."/>
            <person name="Podicherti R."/>
            <person name="Tsui H.-C.T."/>
            <person name="Winkler M.E."/>
        </authorList>
    </citation>
    <scope>NUCLEOTIDE SEQUENCE</scope>
</reference>
<organism evidence="1">
    <name type="scientific">marine metagenome</name>
    <dbReference type="NCBI Taxonomy" id="408172"/>
    <lineage>
        <taxon>unclassified sequences</taxon>
        <taxon>metagenomes</taxon>
        <taxon>ecological metagenomes</taxon>
    </lineage>
</organism>